<organism evidence="1 2">
    <name type="scientific">Anopheles culicifacies</name>
    <dbReference type="NCBI Taxonomy" id="139723"/>
    <lineage>
        <taxon>Eukaryota</taxon>
        <taxon>Metazoa</taxon>
        <taxon>Ecdysozoa</taxon>
        <taxon>Arthropoda</taxon>
        <taxon>Hexapoda</taxon>
        <taxon>Insecta</taxon>
        <taxon>Pterygota</taxon>
        <taxon>Neoptera</taxon>
        <taxon>Endopterygota</taxon>
        <taxon>Diptera</taxon>
        <taxon>Nematocera</taxon>
        <taxon>Culicoidea</taxon>
        <taxon>Culicidae</taxon>
        <taxon>Anophelinae</taxon>
        <taxon>Anopheles</taxon>
        <taxon>culicifacies species complex</taxon>
    </lineage>
</organism>
<proteinExistence type="predicted"/>
<evidence type="ECO:0000313" key="1">
    <source>
        <dbReference type="EnsemblMetazoa" id="ACUA021988-PA"/>
    </source>
</evidence>
<dbReference type="Proteomes" id="UP000075883">
    <property type="component" value="Unassembled WGS sequence"/>
</dbReference>
<sequence>MDVGRACAKAILLSAKQQWIEGGRLVSLGEGAVSVVGRCGVSVVGRGSVSVVASMSRCTVSAGMGRDTWHMGYVGGTADQQVSAALDMWGLGGVSVDNRSRVVSVSTMVRSRSMAIAGGSCVVSLGGCFVLGRGWVVSHGTNDDDGQDDCGNDGVHDEVFCWWWWW</sequence>
<dbReference type="VEuPathDB" id="VectorBase:ACUA021988"/>
<protein>
    <submittedName>
        <fullName evidence="1">Uncharacterized protein</fullName>
    </submittedName>
</protein>
<name>A0A182MMR0_9DIPT</name>
<dbReference type="EnsemblMetazoa" id="ACUA021988-RA">
    <property type="protein sequence ID" value="ACUA021988-PA"/>
    <property type="gene ID" value="ACUA021988"/>
</dbReference>
<accession>A0A182MMR0</accession>
<keyword evidence="2" id="KW-1185">Reference proteome</keyword>
<dbReference type="AlphaFoldDB" id="A0A182MMR0"/>
<dbReference type="EMBL" id="AXCM01015545">
    <property type="status" value="NOT_ANNOTATED_CDS"/>
    <property type="molecule type" value="Genomic_DNA"/>
</dbReference>
<reference evidence="1" key="2">
    <citation type="submission" date="2020-05" db="UniProtKB">
        <authorList>
            <consortium name="EnsemblMetazoa"/>
        </authorList>
    </citation>
    <scope>IDENTIFICATION</scope>
    <source>
        <strain evidence="1">A-37</strain>
    </source>
</reference>
<dbReference type="EMBL" id="AXCM01015546">
    <property type="status" value="NOT_ANNOTATED_CDS"/>
    <property type="molecule type" value="Genomic_DNA"/>
</dbReference>
<reference evidence="2" key="1">
    <citation type="submission" date="2013-09" db="EMBL/GenBank/DDBJ databases">
        <title>The Genome Sequence of Anopheles culicifacies species A.</title>
        <authorList>
            <consortium name="The Broad Institute Genomics Platform"/>
            <person name="Neafsey D.E."/>
            <person name="Besansky N."/>
            <person name="Howell P."/>
            <person name="Walton C."/>
            <person name="Young S.K."/>
            <person name="Zeng Q."/>
            <person name="Gargeya S."/>
            <person name="Fitzgerald M."/>
            <person name="Haas B."/>
            <person name="Abouelleil A."/>
            <person name="Allen A.W."/>
            <person name="Alvarado L."/>
            <person name="Arachchi H.M."/>
            <person name="Berlin A.M."/>
            <person name="Chapman S.B."/>
            <person name="Gainer-Dewar J."/>
            <person name="Goldberg J."/>
            <person name="Griggs A."/>
            <person name="Gujja S."/>
            <person name="Hansen M."/>
            <person name="Howarth C."/>
            <person name="Imamovic A."/>
            <person name="Ireland A."/>
            <person name="Larimer J."/>
            <person name="McCowan C."/>
            <person name="Murphy C."/>
            <person name="Pearson M."/>
            <person name="Poon T.W."/>
            <person name="Priest M."/>
            <person name="Roberts A."/>
            <person name="Saif S."/>
            <person name="Shea T."/>
            <person name="Sisk P."/>
            <person name="Sykes S."/>
            <person name="Wortman J."/>
            <person name="Nusbaum C."/>
            <person name="Birren B."/>
        </authorList>
    </citation>
    <scope>NUCLEOTIDE SEQUENCE [LARGE SCALE GENOMIC DNA]</scope>
    <source>
        <strain evidence="2">A-37</strain>
    </source>
</reference>
<evidence type="ECO:0000313" key="2">
    <source>
        <dbReference type="Proteomes" id="UP000075883"/>
    </source>
</evidence>